<evidence type="ECO:0000256" key="10">
    <source>
        <dbReference type="ARBA" id="ARBA00022776"/>
    </source>
</evidence>
<sequence length="2363" mass="267585">MISTTETPSTENPIKLRDYQIDAVKSTLDAIKRGVNRPAVVLATGGGKTVVMSDLIPRLTSKNKGDKVLVLAHKQELVRQAATTIQKMNPDLGVCIDMAKSKPDLESVDVVVASVPTLVYKTRLERYKPEDFKAIILDECHHATANSWTKILNYFGALEEKPKVYTVGFTATLERTDGMSLGKVFEEMVFERNLITMIRAKELCDVRLSKIDVSVNLSKVRSTGGDFVQKELSEAVNKDDINVMVTRGFTQLKKKYNYKSTLIFCVDIEHCKTLCGVLQKNDIKAQYVTGETVHHERRAILDDFRAGKIEVLCNVLVFTEGTDIPNIDSLVLARPTKSRNLLIQMIGRGLRLHHGKDVCDVIDMVDATKHGFRSIPTLLGMEAEMRAAGKSELQIDVSLEKLLEDTILHNPREKARLKKVDLIVDLQKQLSNLQLSFQTIEGFADVEKRGVLEEIDEDIIRIIRESKLPWARFSYYKWGTCVANRNFMLERCPDEYQFYEVSYASVSEIFASGFKVNRLHVNLIRKSENIQDVVLDAENLLYGKLVALEHMKRPATDKQISFIVKKLGKKVELEYGASSMEFAEKLKPWRMIRAANLCFAAKVSINCTWVKWELANLYGYSQYTHIRMKRKLTKVGKKLASDDYLPEGPKVQDAPIVENHTNNWAVLVSTSRFWFNYRHMANTLSLYRTVKRMGIPDSQIILMLADDIACNPRNAFPGTVFNNMDQAIDLYGDDIEVDYRGYEVTVENFIRLLTDRWDENHPRSKRLLTDENSNIFVYLTGHGGNEFLKFQDAEEIGSWDLAHAFQQMHSKKRYNEIFFMIDTCQANTMYERIYSPDILCVGSSRLDESSYSHHSDLDVGVAVIDRFTYYTLDFLEKVEKNSNVTMDKLFAEYTYENVHSNPGIRTDLFNRDVNEVLLTDFFGNVQEVVLDEVEQGVLETISSVPMTQKSSKNTTHYEALSASFSDSGYKTKQLHHVTKKEAKIITAVLAVALASIKISAKRALEAYWLTAPTKVEQALVELGLRNRSPLIINECVVWLNTILTEVNRHFSLNPFMNALAEILVQYENNNLLVENIKILFANYYDLKQNRLHKFELQKILELHKVSTSLRTSIMGTDHVMKSRDKPEHVDHAPKLPIPSIKPPRPASTLVSRTKEEPKAERHEKEEEQTSSSSPVDDIVFGLQNYRIDTKVLPTRCKDADTLHSSVSSMISTFDGKETERNWTLRETHIGTLRSLVRGNAHSEFPEDLVLALKDISEGICKGLLSLRTTLSVSACSLVKEAAILLGDKFDSLIDHFTPTLIKLNASTKLMTSSNAHVAMCAIMANCSYGGKLLHKIQTASSEKGSNTRTHCGTWLKIFVVRSSSHGSLPHTEIIERVLSRLLSDPISPVRQSAKEAFWSLQAISKESAERLLTRLDANVVKGLERSKPAKIGKLRPELTQPKSSRPSIKDSIIAKNKELLAKRADSRLSSRNSSQRSESGIEFGVRKGLSRQMSDPPTRRHASSLPKKDNTPHEPLLKQRSFHNLHKYSKDSEKKPALRSVASTTFSSSNVQGRSTPPLRVMTTADPIFQFLSSSNEVTIKEGINLLKYAMIVEEMFPDEIKFYLRKVSYTHPECFRPLLESQPEIFSKTWTLMTQEDILRVCSIILPASNEVVDRMIALSDREVYQSVGTIFTYIADFDHIAGEKHLAIQVIKHKSKILELLAKFTLECITKIPVSDDNFELLAKPLFDLVAIFHSMPGYDIYKSLVLSLYHTNEMLFRKLSSQLSSNCKREIESIAGIEERTSSIVETSPRSLEENAAESVEENEPETMENRTPELAQYSHLQVEHLILLNVSVTELTSNENLVTETNKMESEVSVEHDRQVSAESSVEEAEPVSKSVSDEDMEQDNEPITELEKKANSVCNETLPTHSRLTGSDHVVGEESPRQGEDAEPTRAEKVSDEMMDCEDKEKSPTSNDDAVASAIGSEDSEGPSSPKPKQIVENIKQMEFPSPIPADRFASRAQSFSPKKSANPNIFASGLVTPMRNEFYNRLNPDPLSDLVENFAQVKITNRLNSIQSFIDKVDPLSKVSCKARPISIFEDTKVSGSPQKVKEYNYTELNWFNFLVARLALDKEAKEFDDYTIAEFDQLCEDLRGELSGKKFVSLLRYLQNEQSSDFDKYFVQEGLSRIEDSLHQHLTSTVIRDKLSGLIILKQLLINRENINFLRVWKTLVLLSEDAAHEIEVAINEAFDEALCGIFSSADMTQTIVKTICEQSSDWTESTLTYVLRCLFKLVAQKTMVLSITDDLLRQLHGILKSYISHKKVEIRKNVVQTYGKLLRAARVSELTDSNITLSNVNKESRFVDEILDSMTGPQRKMVEYYSH</sequence>
<keyword evidence="11" id="KW-0547">Nucleotide-binding</keyword>
<dbReference type="GO" id="GO:0005874">
    <property type="term" value="C:microtubule"/>
    <property type="evidence" value="ECO:0007669"/>
    <property type="project" value="UniProtKB-KW"/>
</dbReference>
<feature type="region of interest" description="Disordered" evidence="12">
    <location>
        <begin position="1431"/>
        <end position="1452"/>
    </location>
</feature>
<feature type="domain" description="Helicase C-terminal" evidence="14">
    <location>
        <begin position="251"/>
        <end position="403"/>
    </location>
</feature>
<evidence type="ECO:0000313" key="16">
    <source>
        <dbReference type="Proteomes" id="UP000241107"/>
    </source>
</evidence>
<dbReference type="GO" id="GO:0004386">
    <property type="term" value="F:helicase activity"/>
    <property type="evidence" value="ECO:0007669"/>
    <property type="project" value="UniProtKB-KW"/>
</dbReference>
<keyword evidence="10" id="KW-0498">Mitosis</keyword>
<dbReference type="PIRSF" id="PIRSF019663">
    <property type="entry name" value="Legumain"/>
    <property type="match status" value="1"/>
</dbReference>
<comment type="caution">
    <text evidence="15">The sequence shown here is derived from an EMBL/GenBank/DDBJ whole genome shotgun (WGS) entry which is preliminary data.</text>
</comment>
<evidence type="ECO:0000256" key="8">
    <source>
        <dbReference type="ARBA" id="ARBA00022701"/>
    </source>
</evidence>
<feature type="compositionally biased region" description="Low complexity" evidence="12">
    <location>
        <begin position="1469"/>
        <end position="1478"/>
    </location>
</feature>
<dbReference type="Proteomes" id="UP000241107">
    <property type="component" value="Unassembled WGS sequence"/>
</dbReference>
<dbReference type="PROSITE" id="PS51192">
    <property type="entry name" value="HELICASE_ATP_BIND_1"/>
    <property type="match status" value="1"/>
</dbReference>
<dbReference type="GO" id="GO:0016255">
    <property type="term" value="P:attachment of GPI anchor to protein"/>
    <property type="evidence" value="ECO:0007669"/>
    <property type="project" value="InterPro"/>
</dbReference>
<feature type="compositionally biased region" description="Acidic residues" evidence="12">
    <location>
        <begin position="1798"/>
        <end position="1810"/>
    </location>
</feature>
<dbReference type="SMART" id="SM00487">
    <property type="entry name" value="DEXDc"/>
    <property type="match status" value="1"/>
</dbReference>
<dbReference type="InterPro" id="IPR006935">
    <property type="entry name" value="Helicase/UvrB_N"/>
</dbReference>
<proteinExistence type="inferred from homology"/>
<feature type="compositionally biased region" description="Basic and acidic residues" evidence="12">
    <location>
        <begin position="1152"/>
        <end position="1167"/>
    </location>
</feature>
<dbReference type="InterPro" id="IPR016024">
    <property type="entry name" value="ARM-type_fold"/>
</dbReference>
<evidence type="ECO:0000256" key="3">
    <source>
        <dbReference type="ARBA" id="ARBA00009549"/>
    </source>
</evidence>
<dbReference type="InterPro" id="IPR001096">
    <property type="entry name" value="Peptidase_C13"/>
</dbReference>
<accession>A0A2P7YXV8</accession>
<dbReference type="GO" id="GO:0003677">
    <property type="term" value="F:DNA binding"/>
    <property type="evidence" value="ECO:0007669"/>
    <property type="project" value="InterPro"/>
</dbReference>
<dbReference type="InterPro" id="IPR027417">
    <property type="entry name" value="P-loop_NTPase"/>
</dbReference>
<dbReference type="InterPro" id="IPR024395">
    <property type="entry name" value="CLASP_N_dom"/>
</dbReference>
<dbReference type="SUPFAM" id="SSF48371">
    <property type="entry name" value="ARM repeat"/>
    <property type="match status" value="1"/>
</dbReference>
<dbReference type="GO" id="GO:0051301">
    <property type="term" value="P:cell division"/>
    <property type="evidence" value="ECO:0007669"/>
    <property type="project" value="UniProtKB-KW"/>
</dbReference>
<keyword evidence="8" id="KW-0493">Microtubule</keyword>
<feature type="region of interest" description="Disordered" evidence="12">
    <location>
        <begin position="1116"/>
        <end position="1174"/>
    </location>
</feature>
<evidence type="ECO:0000256" key="9">
    <source>
        <dbReference type="ARBA" id="ARBA00022729"/>
    </source>
</evidence>
<dbReference type="Gene3D" id="1.25.10.10">
    <property type="entry name" value="Leucine-rich Repeat Variant"/>
    <property type="match status" value="1"/>
</dbReference>
<keyword evidence="6" id="KW-0337">GPI-anchor biosynthesis</keyword>
<keyword evidence="11" id="KW-0347">Helicase</keyword>
<dbReference type="Gene3D" id="3.40.50.1460">
    <property type="match status" value="1"/>
</dbReference>
<dbReference type="SMART" id="SM00490">
    <property type="entry name" value="HELICc"/>
    <property type="match status" value="1"/>
</dbReference>
<feature type="region of interest" description="Disordered" evidence="12">
    <location>
        <begin position="1464"/>
        <end position="1559"/>
    </location>
</feature>
<dbReference type="InterPro" id="IPR028361">
    <property type="entry name" value="GPI_transamidase"/>
</dbReference>
<feature type="compositionally biased region" description="Basic and acidic residues" evidence="12">
    <location>
        <begin position="1118"/>
        <end position="1133"/>
    </location>
</feature>
<feature type="compositionally biased region" description="Basic and acidic residues" evidence="12">
    <location>
        <begin position="1506"/>
        <end position="1517"/>
    </location>
</feature>
<feature type="compositionally biased region" description="Pro residues" evidence="12">
    <location>
        <begin position="1135"/>
        <end position="1145"/>
    </location>
</feature>
<dbReference type="Pfam" id="PF12348">
    <property type="entry name" value="CLASP_N"/>
    <property type="match status" value="1"/>
</dbReference>
<dbReference type="EMBL" id="PYFQ01000001">
    <property type="protein sequence ID" value="PSK40808.1"/>
    <property type="molecule type" value="Genomic_DNA"/>
</dbReference>
<dbReference type="PIRSF" id="PIRSF500138">
    <property type="entry name" value="GPI8"/>
    <property type="match status" value="1"/>
</dbReference>
<feature type="domain" description="Helicase ATP-binding" evidence="13">
    <location>
        <begin position="29"/>
        <end position="191"/>
    </location>
</feature>
<keyword evidence="9" id="KW-0732">Signal</keyword>
<evidence type="ECO:0000256" key="5">
    <source>
        <dbReference type="ARBA" id="ARBA00016012"/>
    </source>
</evidence>
<dbReference type="OrthoDB" id="192611at2759"/>
<dbReference type="STRING" id="418784.A0A2P7YXV8"/>
<dbReference type="GO" id="GO:0003923">
    <property type="term" value="F:GPI-anchor transamidase activity"/>
    <property type="evidence" value="ECO:0007669"/>
    <property type="project" value="InterPro"/>
</dbReference>
<organism evidence="15 16">
    <name type="scientific">Candidozyma pseudohaemuli</name>
    <dbReference type="NCBI Taxonomy" id="418784"/>
    <lineage>
        <taxon>Eukaryota</taxon>
        <taxon>Fungi</taxon>
        <taxon>Dikarya</taxon>
        <taxon>Ascomycota</taxon>
        <taxon>Saccharomycotina</taxon>
        <taxon>Pichiomycetes</taxon>
        <taxon>Metschnikowiaceae</taxon>
        <taxon>Candidozyma</taxon>
    </lineage>
</organism>
<dbReference type="UniPathway" id="UPA00196"/>
<name>A0A2P7YXV8_9ASCO</name>
<dbReference type="GO" id="GO:0006506">
    <property type="term" value="P:GPI anchor biosynthetic process"/>
    <property type="evidence" value="ECO:0007669"/>
    <property type="project" value="UniProtKB-UniPathway"/>
</dbReference>
<evidence type="ECO:0000256" key="1">
    <source>
        <dbReference type="ARBA" id="ARBA00004186"/>
    </source>
</evidence>
<dbReference type="GO" id="GO:0005524">
    <property type="term" value="F:ATP binding"/>
    <property type="evidence" value="ECO:0007669"/>
    <property type="project" value="InterPro"/>
</dbReference>
<gene>
    <name evidence="15" type="ORF">C7M61_000463</name>
</gene>
<keyword evidence="7" id="KW-0132">Cell division</keyword>
<comment type="similarity">
    <text evidence="4">Belongs to the peptidase C13 family.</text>
</comment>
<dbReference type="PROSITE" id="PS51194">
    <property type="entry name" value="HELICASE_CTER"/>
    <property type="match status" value="1"/>
</dbReference>
<keyword evidence="11" id="KW-0378">Hydrolase</keyword>
<feature type="compositionally biased region" description="Basic and acidic residues" evidence="12">
    <location>
        <begin position="1919"/>
        <end position="1952"/>
    </location>
</feature>
<evidence type="ECO:0000256" key="12">
    <source>
        <dbReference type="SAM" id="MobiDB-lite"/>
    </source>
</evidence>
<dbReference type="InterPro" id="IPR014001">
    <property type="entry name" value="Helicase_ATP-bd"/>
</dbReference>
<comment type="similarity">
    <text evidence="3">Belongs to the CLASP family.</text>
</comment>
<dbReference type="CDD" id="cd18799">
    <property type="entry name" value="SF2_C_EcoAI-like"/>
    <property type="match status" value="1"/>
</dbReference>
<evidence type="ECO:0000313" key="15">
    <source>
        <dbReference type="EMBL" id="PSK40808.1"/>
    </source>
</evidence>
<dbReference type="Pfam" id="PF00271">
    <property type="entry name" value="Helicase_C"/>
    <property type="match status" value="1"/>
</dbReference>
<feature type="compositionally biased region" description="Polar residues" evidence="12">
    <location>
        <begin position="1541"/>
        <end position="1555"/>
    </location>
</feature>
<keyword evidence="10" id="KW-0131">Cell cycle</keyword>
<dbReference type="Pfam" id="PF01650">
    <property type="entry name" value="Peptidase_C13"/>
    <property type="match status" value="1"/>
</dbReference>
<dbReference type="PANTHER" id="PTHR48067">
    <property type="entry name" value="GPI-ANCHOR TRANSAMIDASE"/>
    <property type="match status" value="1"/>
</dbReference>
<comment type="pathway">
    <text evidence="2">Glycolipid biosynthesis; glycosylphosphatidylinositol-anchor biosynthesis.</text>
</comment>
<dbReference type="VEuPathDB" id="FungiDB:C7M61_000463"/>
<dbReference type="PANTHER" id="PTHR48067:SF1">
    <property type="entry name" value="GPI-ANCHOR TRANSAMIDASE"/>
    <property type="match status" value="1"/>
</dbReference>
<feature type="region of interest" description="Disordered" evidence="12">
    <location>
        <begin position="1847"/>
        <end position="1890"/>
    </location>
</feature>
<evidence type="ECO:0000256" key="11">
    <source>
        <dbReference type="ARBA" id="ARBA00022806"/>
    </source>
</evidence>
<protein>
    <recommendedName>
        <fullName evidence="5">Protein STU1</fullName>
    </recommendedName>
</protein>
<keyword evidence="16" id="KW-1185">Reference proteome</keyword>
<dbReference type="GO" id="GO:0042765">
    <property type="term" value="C:GPI-anchor transamidase complex"/>
    <property type="evidence" value="ECO:0007669"/>
    <property type="project" value="InterPro"/>
</dbReference>
<evidence type="ECO:0000256" key="2">
    <source>
        <dbReference type="ARBA" id="ARBA00004687"/>
    </source>
</evidence>
<dbReference type="InterPro" id="IPR011989">
    <property type="entry name" value="ARM-like"/>
</dbReference>
<dbReference type="GO" id="GO:0005819">
    <property type="term" value="C:spindle"/>
    <property type="evidence" value="ECO:0007669"/>
    <property type="project" value="UniProtKB-SubCell"/>
</dbReference>
<keyword evidence="11" id="KW-0067">ATP-binding</keyword>
<dbReference type="Pfam" id="PF04851">
    <property type="entry name" value="ResIII"/>
    <property type="match status" value="1"/>
</dbReference>
<feature type="region of interest" description="Disordered" evidence="12">
    <location>
        <begin position="1907"/>
        <end position="1978"/>
    </location>
</feature>
<dbReference type="PRINTS" id="PR00776">
    <property type="entry name" value="HEMOGLOBNASE"/>
</dbReference>
<dbReference type="FunFam" id="3.40.50.1460:FF:000003">
    <property type="entry name" value="GPI-anchor transamidase"/>
    <property type="match status" value="1"/>
</dbReference>
<dbReference type="SMART" id="SM01349">
    <property type="entry name" value="TOG"/>
    <property type="match status" value="1"/>
</dbReference>
<evidence type="ECO:0000256" key="4">
    <source>
        <dbReference type="ARBA" id="ARBA00009941"/>
    </source>
</evidence>
<evidence type="ECO:0000259" key="13">
    <source>
        <dbReference type="PROSITE" id="PS51192"/>
    </source>
</evidence>
<feature type="compositionally biased region" description="Basic and acidic residues" evidence="12">
    <location>
        <begin position="1850"/>
        <end position="1864"/>
    </location>
</feature>
<dbReference type="Gene3D" id="3.40.50.300">
    <property type="entry name" value="P-loop containing nucleotide triphosphate hydrolases"/>
    <property type="match status" value="2"/>
</dbReference>
<evidence type="ECO:0000256" key="7">
    <source>
        <dbReference type="ARBA" id="ARBA00022618"/>
    </source>
</evidence>
<feature type="region of interest" description="Disordered" evidence="12">
    <location>
        <begin position="1785"/>
        <end position="1814"/>
    </location>
</feature>
<dbReference type="RefSeq" id="XP_024715507.1">
    <property type="nucleotide sequence ID" value="XM_024855908.1"/>
</dbReference>
<dbReference type="GeneID" id="36563856"/>
<dbReference type="InterPro" id="IPR001650">
    <property type="entry name" value="Helicase_C-like"/>
</dbReference>
<evidence type="ECO:0000259" key="14">
    <source>
        <dbReference type="PROSITE" id="PS51194"/>
    </source>
</evidence>
<comment type="subcellular location">
    <subcellularLocation>
        <location evidence="1">Cytoplasm</location>
        <location evidence="1">Cytoskeleton</location>
        <location evidence="1">Spindle</location>
    </subcellularLocation>
</comment>
<reference evidence="15 16" key="1">
    <citation type="submission" date="2018-03" db="EMBL/GenBank/DDBJ databases">
        <title>Candida pseudohaemulonii genome assembly and annotation.</title>
        <authorList>
            <person name="Munoz J.F."/>
            <person name="Gade L.G."/>
            <person name="Chow N.A."/>
            <person name="Litvintseva A.P."/>
            <person name="Loparev V.N."/>
            <person name="Cuomo C.A."/>
        </authorList>
    </citation>
    <scope>NUCLEOTIDE SEQUENCE [LARGE SCALE GENOMIC DNA]</scope>
    <source>
        <strain evidence="15 16">B12108</strain>
    </source>
</reference>
<evidence type="ECO:0000256" key="6">
    <source>
        <dbReference type="ARBA" id="ARBA00022502"/>
    </source>
</evidence>
<dbReference type="CDD" id="cd18032">
    <property type="entry name" value="DEXHc_RE_I_III_res"/>
    <property type="match status" value="1"/>
</dbReference>
<dbReference type="SUPFAM" id="SSF52540">
    <property type="entry name" value="P-loop containing nucleoside triphosphate hydrolases"/>
    <property type="match status" value="1"/>
</dbReference>
<dbReference type="InterPro" id="IPR034085">
    <property type="entry name" value="TOG"/>
</dbReference>
<dbReference type="GO" id="GO:0006508">
    <property type="term" value="P:proteolysis"/>
    <property type="evidence" value="ECO:0007669"/>
    <property type="project" value="InterPro"/>
</dbReference>